<keyword evidence="3" id="KW-1185">Reference proteome</keyword>
<dbReference type="Gene3D" id="3.40.50.150">
    <property type="entry name" value="Vaccinia Virus protein VP39"/>
    <property type="match status" value="1"/>
</dbReference>
<proteinExistence type="predicted"/>
<keyword evidence="2" id="KW-0489">Methyltransferase</keyword>
<comment type="caution">
    <text evidence="2">The sequence shown here is derived from an EMBL/GenBank/DDBJ whole genome shotgun (WGS) entry which is preliminary data.</text>
</comment>
<evidence type="ECO:0000313" key="2">
    <source>
        <dbReference type="EMBL" id="RRR96463.1"/>
    </source>
</evidence>
<organism evidence="2 3">
    <name type="scientific">Glycomyces terrestris</name>
    <dbReference type="NCBI Taxonomy" id="2493553"/>
    <lineage>
        <taxon>Bacteria</taxon>
        <taxon>Bacillati</taxon>
        <taxon>Actinomycetota</taxon>
        <taxon>Actinomycetes</taxon>
        <taxon>Glycomycetales</taxon>
        <taxon>Glycomycetaceae</taxon>
        <taxon>Glycomyces</taxon>
    </lineage>
</organism>
<dbReference type="OrthoDB" id="823440at2"/>
<dbReference type="Pfam" id="PF13578">
    <property type="entry name" value="Methyltransf_24"/>
    <property type="match status" value="1"/>
</dbReference>
<keyword evidence="1" id="KW-0812">Transmembrane</keyword>
<dbReference type="EMBL" id="RSEB01000007">
    <property type="protein sequence ID" value="RRR96463.1"/>
    <property type="molecule type" value="Genomic_DNA"/>
</dbReference>
<keyword evidence="2" id="KW-0808">Transferase</keyword>
<name>A0A426USJ7_9ACTN</name>
<feature type="transmembrane region" description="Helical" evidence="1">
    <location>
        <begin position="30"/>
        <end position="48"/>
    </location>
</feature>
<dbReference type="InterPro" id="IPR029063">
    <property type="entry name" value="SAM-dependent_MTases_sf"/>
</dbReference>
<dbReference type="Proteomes" id="UP000277256">
    <property type="component" value="Unassembled WGS sequence"/>
</dbReference>
<dbReference type="GO" id="GO:0008168">
    <property type="term" value="F:methyltransferase activity"/>
    <property type="evidence" value="ECO:0007669"/>
    <property type="project" value="UniProtKB-KW"/>
</dbReference>
<protein>
    <submittedName>
        <fullName evidence="2">Class I SAM-dependent methyltransferase</fullName>
    </submittedName>
</protein>
<sequence>MTPRIRTIAIGAAAAAAAAAGGYALGGPALAAYALLSTSLCGAAAVLWRQARRAEARQTRRDADLARLAEQVASLSQGLDRQHRSHEKSLRRLGERVGALGERIDLVPGETRRLALEGDRTAEIAAVLDDVRDGVASFPAKTRRLVREWNRMVYAEIEDLTALYRDIEPDRALPPLHGWAAGPDLARYLYRRVVEDGRTRVLECGSGSTTVVLAYALKSVGRGHVHALEHDPRFAEATRAMLKERGLDQWATVLDAPLTDVEVEGAPWRWYDPAVLPAAPIDLLLVDGPPGTTGPQARYPALPVLVDRLAEDAVVVLDDTRRDDEHRIGERWAERFEGWSLRSLPHDHGTIVLSREPKPEF</sequence>
<keyword evidence="1" id="KW-1133">Transmembrane helix</keyword>
<keyword evidence="1" id="KW-0472">Membrane</keyword>
<evidence type="ECO:0000313" key="3">
    <source>
        <dbReference type="Proteomes" id="UP000277256"/>
    </source>
</evidence>
<dbReference type="SUPFAM" id="SSF53335">
    <property type="entry name" value="S-adenosyl-L-methionine-dependent methyltransferases"/>
    <property type="match status" value="1"/>
</dbReference>
<dbReference type="AlphaFoldDB" id="A0A426USJ7"/>
<dbReference type="GO" id="GO:0032259">
    <property type="term" value="P:methylation"/>
    <property type="evidence" value="ECO:0007669"/>
    <property type="project" value="UniProtKB-KW"/>
</dbReference>
<dbReference type="RefSeq" id="WP_125249819.1">
    <property type="nucleotide sequence ID" value="NZ_RSEB01000007.1"/>
</dbReference>
<reference evidence="2 3" key="1">
    <citation type="submission" date="2018-12" db="EMBL/GenBank/DDBJ databases">
        <title>Glycomyces sp. YIM 121974 draft genome.</title>
        <authorList>
            <person name="Li Q."/>
        </authorList>
    </citation>
    <scope>NUCLEOTIDE SEQUENCE [LARGE SCALE GENOMIC DNA]</scope>
    <source>
        <strain evidence="2 3">YIM 121974</strain>
    </source>
</reference>
<evidence type="ECO:0000256" key="1">
    <source>
        <dbReference type="SAM" id="Phobius"/>
    </source>
</evidence>
<accession>A0A426USJ7</accession>
<gene>
    <name evidence="2" type="ORF">EIW28_21735</name>
</gene>